<feature type="region of interest" description="Disordered" evidence="5">
    <location>
        <begin position="812"/>
        <end position="855"/>
    </location>
</feature>
<protein>
    <submittedName>
        <fullName evidence="8">Xenotropic and polytropic retrovirus receptor 1</fullName>
    </submittedName>
</protein>
<feature type="compositionally biased region" description="Low complexity" evidence="5">
    <location>
        <begin position="817"/>
        <end position="849"/>
    </location>
</feature>
<dbReference type="PANTHER" id="PTHR10783">
    <property type="entry name" value="XENOTROPIC AND POLYTROPIC RETROVIRUS RECEPTOR 1-RELATED"/>
    <property type="match status" value="1"/>
</dbReference>
<feature type="transmembrane region" description="Helical" evidence="6">
    <location>
        <begin position="559"/>
        <end position="575"/>
    </location>
</feature>
<evidence type="ECO:0000256" key="2">
    <source>
        <dbReference type="ARBA" id="ARBA00022692"/>
    </source>
</evidence>
<evidence type="ECO:0000256" key="1">
    <source>
        <dbReference type="ARBA" id="ARBA00004141"/>
    </source>
</evidence>
<keyword evidence="3 6" id="KW-1133">Transmembrane helix</keyword>
<feature type="transmembrane region" description="Helical" evidence="6">
    <location>
        <begin position="674"/>
        <end position="695"/>
    </location>
</feature>
<comment type="caution">
    <text evidence="8">The sequence shown here is derived from an EMBL/GenBank/DDBJ whole genome shotgun (WGS) entry which is preliminary data.</text>
</comment>
<keyword evidence="2 6" id="KW-0812">Transmembrane</keyword>
<proteinExistence type="predicted"/>
<evidence type="ECO:0000256" key="4">
    <source>
        <dbReference type="ARBA" id="ARBA00023136"/>
    </source>
</evidence>
<dbReference type="InterPro" id="IPR004342">
    <property type="entry name" value="EXS_C"/>
</dbReference>
<reference evidence="8" key="1">
    <citation type="journal article" date="2022" name="bioRxiv">
        <title>Genomics of Preaxostyla Flagellates Illuminates Evolutionary Transitions and the Path Towards Mitochondrial Loss.</title>
        <authorList>
            <person name="Novak L.V.F."/>
            <person name="Treitli S.C."/>
            <person name="Pyrih J."/>
            <person name="Halakuc P."/>
            <person name="Pipaliya S.V."/>
            <person name="Vacek V."/>
            <person name="Brzon O."/>
            <person name="Soukal P."/>
            <person name="Eme L."/>
            <person name="Dacks J.B."/>
            <person name="Karnkowska A."/>
            <person name="Elias M."/>
            <person name="Hampl V."/>
        </authorList>
    </citation>
    <scope>NUCLEOTIDE SEQUENCE</scope>
    <source>
        <strain evidence="8">RCP-MX</strain>
    </source>
</reference>
<evidence type="ECO:0000313" key="9">
    <source>
        <dbReference type="Proteomes" id="UP001141327"/>
    </source>
</evidence>
<dbReference type="EMBL" id="JAPMOS010000038">
    <property type="protein sequence ID" value="KAJ4457887.1"/>
    <property type="molecule type" value="Genomic_DNA"/>
</dbReference>
<dbReference type="Proteomes" id="UP001141327">
    <property type="component" value="Unassembled WGS sequence"/>
</dbReference>
<feature type="region of interest" description="Disordered" evidence="5">
    <location>
        <begin position="869"/>
        <end position="890"/>
    </location>
</feature>
<name>A0ABQ8UF22_9EUKA</name>
<feature type="transmembrane region" description="Helical" evidence="6">
    <location>
        <begin position="451"/>
        <end position="469"/>
    </location>
</feature>
<gene>
    <name evidence="8" type="ORF">PAPYR_6566</name>
</gene>
<dbReference type="Pfam" id="PF03124">
    <property type="entry name" value="EXS"/>
    <property type="match status" value="2"/>
</dbReference>
<evidence type="ECO:0000256" key="6">
    <source>
        <dbReference type="SAM" id="Phobius"/>
    </source>
</evidence>
<feature type="domain" description="EXS" evidence="7">
    <location>
        <begin position="606"/>
        <end position="805"/>
    </location>
</feature>
<evidence type="ECO:0000256" key="3">
    <source>
        <dbReference type="ARBA" id="ARBA00022989"/>
    </source>
</evidence>
<feature type="transmembrane region" description="Helical" evidence="6">
    <location>
        <begin position="381"/>
        <end position="398"/>
    </location>
</feature>
<feature type="transmembrane region" description="Helical" evidence="6">
    <location>
        <begin position="610"/>
        <end position="629"/>
    </location>
</feature>
<dbReference type="PROSITE" id="PS51380">
    <property type="entry name" value="EXS"/>
    <property type="match status" value="1"/>
</dbReference>
<keyword evidence="4 6" id="KW-0472">Membrane</keyword>
<feature type="transmembrane region" description="Helical" evidence="6">
    <location>
        <begin position="419"/>
        <end position="439"/>
    </location>
</feature>
<feature type="transmembrane region" description="Helical" evidence="6">
    <location>
        <begin position="317"/>
        <end position="337"/>
    </location>
</feature>
<comment type="subcellular location">
    <subcellularLocation>
        <location evidence="1">Membrane</location>
        <topology evidence="1">Multi-pass membrane protein</topology>
    </subcellularLocation>
</comment>
<feature type="compositionally biased region" description="Low complexity" evidence="5">
    <location>
        <begin position="874"/>
        <end position="885"/>
    </location>
</feature>
<feature type="transmembrane region" description="Helical" evidence="6">
    <location>
        <begin position="716"/>
        <end position="738"/>
    </location>
</feature>
<accession>A0ABQ8UF22</accession>
<keyword evidence="9" id="KW-1185">Reference proteome</keyword>
<evidence type="ECO:0000259" key="7">
    <source>
        <dbReference type="PROSITE" id="PS51380"/>
    </source>
</evidence>
<organism evidence="8 9">
    <name type="scientific">Paratrimastix pyriformis</name>
    <dbReference type="NCBI Taxonomy" id="342808"/>
    <lineage>
        <taxon>Eukaryota</taxon>
        <taxon>Metamonada</taxon>
        <taxon>Preaxostyla</taxon>
        <taxon>Paratrimastigidae</taxon>
        <taxon>Paratrimastix</taxon>
    </lineage>
</organism>
<sequence length="900" mass="102647">MTSTAVWSFLVFRGFTNQFLAEIVLMPEPSISPDQFLNEKTRQHMIRAIRHWRAQIAKRLATGYVPLPESKRKTVFEAEWDKQIQEIFPDWDNHFMEISCLLTTVKRLKAGRQLEYKLGASHSGLLGQIQLGNLQLNKSFFHFLKDELSKVDAFYHRRVGQYTAQMHKFKARLANPRISVAEKKQIARQMPLLFKDMDRLKTYTIIHFVGLVHLCKTCRMNIRKFHPGIPKVILPTPHHPSLLEHDESLPPHAPNRIDVRFPPKKQTWQVGEELNALIRDYLHLYATTYEAGNVDRATLKLRQAIGRAASPEDVARLSWNCGITFILVLLFILVICLSKTVRAVPNFFMYFPMYRGLLVFPVSMWLWGCVVAMFQRYNLNHVFIMGLGASNLHSVHIFKRYNLNYVFIMGLGASNLHSVHIFKSASVITNIYLGCALAWVGQTIFYLPDPAITALVCICLYVGFFLWPGTQYYRTTRYWIVRILGRIQALSRSCECLASTLQSSVFDTDRLFLLSCTTTHPEPEPEQVAAPFTQVNFADFFLADILISISRVVLSDPKHFYIFFFFLLLCVRICDAAQGKDWFYTLCFIFTGEFILQGRPDKPEPMCWGFSAYPGPIIAFLPIYIRVLHCVRKWWQHKAWWPHSINTLKNSFVVATAIVGMLRSLKVWPADLGWGLWLGFNIVSACLSTFWDMVFDFGLWRSWCRGKKHHFGLRKTLFFPAWVYYVLMAFDIACRWVWLTQLVPMTGYTSEFYSLGATLLELTRRFVWCFFRVENELVNNFEGYRVVKFVPPLNATLNALYEQSALEEPVPPGGGVPLVSMTPPTASPGGAASGSPTPGITPSSTPPEGDAGSGSEATIWRQHHHPVGSGILTPSPAISPSASPPHDGSDTTALLLTLWL</sequence>
<evidence type="ECO:0000256" key="5">
    <source>
        <dbReference type="SAM" id="MobiDB-lite"/>
    </source>
</evidence>
<evidence type="ECO:0000313" key="8">
    <source>
        <dbReference type="EMBL" id="KAJ4457887.1"/>
    </source>
</evidence>
<keyword evidence="8" id="KW-0675">Receptor</keyword>